<dbReference type="Proteomes" id="UP000823872">
    <property type="component" value="Chromosome F1"/>
</dbReference>
<feature type="compositionally biased region" description="Low complexity" evidence="2">
    <location>
        <begin position="55"/>
        <end position="64"/>
    </location>
</feature>
<reference evidence="3" key="2">
    <citation type="submission" date="2025-08" db="UniProtKB">
        <authorList>
            <consortium name="Ensembl"/>
        </authorList>
    </citation>
    <scope>IDENTIFICATION</scope>
    <source>
        <strain evidence="3">breed Abyssinian</strain>
    </source>
</reference>
<dbReference type="PANTHER" id="PTHR13817:SF49">
    <property type="entry name" value="MYOSIN-BINDING PROTEIN H"/>
    <property type="match status" value="1"/>
</dbReference>
<evidence type="ECO:0000256" key="2">
    <source>
        <dbReference type="SAM" id="MobiDB-lite"/>
    </source>
</evidence>
<evidence type="ECO:0000313" key="4">
    <source>
        <dbReference type="Proteomes" id="UP000823872"/>
    </source>
</evidence>
<feature type="region of interest" description="Disordered" evidence="2">
    <location>
        <begin position="200"/>
        <end position="245"/>
    </location>
</feature>
<feature type="compositionally biased region" description="Low complexity" evidence="2">
    <location>
        <begin position="92"/>
        <end position="109"/>
    </location>
</feature>
<proteinExistence type="predicted"/>
<reference evidence="3 4" key="1">
    <citation type="submission" date="2021-02" db="EMBL/GenBank/DDBJ databases">
        <title>Safari Cat Assemblies.</title>
        <authorList>
            <person name="Bredemeyer K.R."/>
            <person name="Murphy W.J."/>
        </authorList>
    </citation>
    <scope>NUCLEOTIDE SEQUENCE [LARGE SCALE GENOMIC DNA]</scope>
</reference>
<dbReference type="SUPFAM" id="SSF49265">
    <property type="entry name" value="Fibronectin type III"/>
    <property type="match status" value="2"/>
</dbReference>
<protein>
    <recommendedName>
        <fullName evidence="5">Fibronectin type-III domain-containing protein</fullName>
    </recommendedName>
</protein>
<feature type="region of interest" description="Disordered" evidence="2">
    <location>
        <begin position="1"/>
        <end position="112"/>
    </location>
</feature>
<keyword evidence="1" id="KW-0677">Repeat</keyword>
<sequence>MTEKATSEALGCGPEETASESAKAPSAEPSGETAASESAGGRVGSRTIGARPSGTGPHTPAATKPAPPNEGDKRRGRWRREAGREWQGMEGSGESSPPQASSSLPTSLPDIPSAPLLLAVEDVSDSSVTMSWEPPERLGRLGLQGYVLELCREGASEGVPTNARPMMVTQPTNRAEPGSGRPILPACGCSELTSCARAACPHPEDDRGPQDPRPLPSSSDLHPPGGRDRQSANPLPEKPGPPSSIRLLDVWGYDVALEWTPPQDPGNTELLGYVVQKADKKTGVLRPPLEW</sequence>
<dbReference type="InterPro" id="IPR003961">
    <property type="entry name" value="FN3_dom"/>
</dbReference>
<organism evidence="3 4">
    <name type="scientific">Felis catus</name>
    <name type="common">Cat</name>
    <name type="synonym">Felis silvestris catus</name>
    <dbReference type="NCBI Taxonomy" id="9685"/>
    <lineage>
        <taxon>Eukaryota</taxon>
        <taxon>Metazoa</taxon>
        <taxon>Chordata</taxon>
        <taxon>Craniata</taxon>
        <taxon>Vertebrata</taxon>
        <taxon>Euteleostomi</taxon>
        <taxon>Mammalia</taxon>
        <taxon>Eutheria</taxon>
        <taxon>Laurasiatheria</taxon>
        <taxon>Carnivora</taxon>
        <taxon>Feliformia</taxon>
        <taxon>Felidae</taxon>
        <taxon>Felinae</taxon>
        <taxon>Felis</taxon>
    </lineage>
</organism>
<feature type="compositionally biased region" description="Low complexity" evidence="2">
    <location>
        <begin position="14"/>
        <end position="30"/>
    </location>
</feature>
<keyword evidence="4" id="KW-1185">Reference proteome</keyword>
<evidence type="ECO:0000313" key="3">
    <source>
        <dbReference type="Ensembl" id="ENSFCTP00005022775.1"/>
    </source>
</evidence>
<accession>A0ABI7XJQ4</accession>
<dbReference type="PANTHER" id="PTHR13817">
    <property type="entry name" value="TITIN"/>
    <property type="match status" value="1"/>
</dbReference>
<reference evidence="3" key="3">
    <citation type="submission" date="2025-09" db="UniProtKB">
        <authorList>
            <consortium name="Ensembl"/>
        </authorList>
    </citation>
    <scope>IDENTIFICATION</scope>
    <source>
        <strain evidence="3">breed Abyssinian</strain>
    </source>
</reference>
<dbReference type="Ensembl" id="ENSFCTT00005033646.1">
    <property type="protein sequence ID" value="ENSFCTP00005022775.1"/>
    <property type="gene ID" value="ENSFCTG00005011887.1"/>
</dbReference>
<dbReference type="GeneTree" id="ENSGT00940000158040"/>
<dbReference type="InterPro" id="IPR050964">
    <property type="entry name" value="Striated_Muscle_Regulatory"/>
</dbReference>
<dbReference type="InterPro" id="IPR036116">
    <property type="entry name" value="FN3_sf"/>
</dbReference>
<name>A0ABI7XJQ4_FELCA</name>
<dbReference type="CDD" id="cd00063">
    <property type="entry name" value="FN3"/>
    <property type="match status" value="2"/>
</dbReference>
<evidence type="ECO:0008006" key="5">
    <source>
        <dbReference type="Google" id="ProtNLM"/>
    </source>
</evidence>
<dbReference type="Gene3D" id="2.60.40.10">
    <property type="entry name" value="Immunoglobulins"/>
    <property type="match status" value="2"/>
</dbReference>
<evidence type="ECO:0000256" key="1">
    <source>
        <dbReference type="ARBA" id="ARBA00022737"/>
    </source>
</evidence>
<dbReference type="InterPro" id="IPR013783">
    <property type="entry name" value="Ig-like_fold"/>
</dbReference>